<comment type="caution">
    <text evidence="1">The sequence shown here is derived from an EMBL/GenBank/DDBJ whole genome shotgun (WGS) entry which is preliminary data.</text>
</comment>
<keyword evidence="2" id="KW-1185">Reference proteome</keyword>
<evidence type="ECO:0000313" key="2">
    <source>
        <dbReference type="Proteomes" id="UP000831701"/>
    </source>
</evidence>
<feature type="non-terminal residue" evidence="1">
    <location>
        <position position="1"/>
    </location>
</feature>
<organism evidence="1 2">
    <name type="scientific">Scortum barcoo</name>
    <name type="common">barcoo grunter</name>
    <dbReference type="NCBI Taxonomy" id="214431"/>
    <lineage>
        <taxon>Eukaryota</taxon>
        <taxon>Metazoa</taxon>
        <taxon>Chordata</taxon>
        <taxon>Craniata</taxon>
        <taxon>Vertebrata</taxon>
        <taxon>Euteleostomi</taxon>
        <taxon>Actinopterygii</taxon>
        <taxon>Neopterygii</taxon>
        <taxon>Teleostei</taxon>
        <taxon>Neoteleostei</taxon>
        <taxon>Acanthomorphata</taxon>
        <taxon>Eupercaria</taxon>
        <taxon>Centrarchiformes</taxon>
        <taxon>Terapontoidei</taxon>
        <taxon>Terapontidae</taxon>
        <taxon>Scortum</taxon>
    </lineage>
</organism>
<dbReference type="EMBL" id="CM041538">
    <property type="protein sequence ID" value="KAI3368841.1"/>
    <property type="molecule type" value="Genomic_DNA"/>
</dbReference>
<protein>
    <submittedName>
        <fullName evidence="1">Uncharacterized protein</fullName>
    </submittedName>
</protein>
<reference evidence="1" key="1">
    <citation type="submission" date="2022-04" db="EMBL/GenBank/DDBJ databases">
        <title>Jade perch genome.</title>
        <authorList>
            <person name="Chao B."/>
        </authorList>
    </citation>
    <scope>NUCLEOTIDE SEQUENCE</scope>
    <source>
        <strain evidence="1">CB-2022</strain>
    </source>
</reference>
<evidence type="ECO:0000313" key="1">
    <source>
        <dbReference type="EMBL" id="KAI3368841.1"/>
    </source>
</evidence>
<name>A0ACB8WMA4_9TELE</name>
<dbReference type="Proteomes" id="UP000831701">
    <property type="component" value="Chromosome 8"/>
</dbReference>
<proteinExistence type="predicted"/>
<accession>A0ACB8WMA4</accession>
<gene>
    <name evidence="1" type="ORF">L3Q82_025825</name>
</gene>
<sequence length="1003" mass="112022">GDFIRLANGEDPSEGRVEIFYDGAWGTVCDDDWDINDAHVVCRQLHFAGATEALGSAKFGSGDGNIWMDDVSCTGTEINLIQCTFPGWGVNNCGHSEDAGVRCEKGTINWHESHEYDLDHSASLSHHLGELFDSGRDCDLNIKVVVDKTTVETICGHSLIFSLNPDLGASQPDFGNLSIDITADCSQHANNFIRYLYTRKIKVTLSSVHCFLKMSSNWGLTELQNEATNLFRLLLPDDPTFQSHDFFYKYAVFTGDEALLEVYLRYLAWNCEALIHSPAWTRLSFDLVKALLSRSDLVVPNETIILKGLESWAVAQENTTIPEALLKLIRFPMMPTEDLYTLDGSQYQAGKLQGFQFNALPVTTLLNDLTDNVYTSRIYTGTPWSFTFSRSQCGGAHLRRSARSSSERRETEPLWTEPDQETPSETWQIQESIRVHNVCACVCVSSGSEPPSSPQVVEDGGEEDEEELSGGEEADLRSSSGRGSLLTRRGITLRVLLKDGLVEPGDGVLAIHYLGKNFVGDLLTDGKIRWVETGQIFNSPSAWATHCKRLVNPAKKSGCGWASVRYRGQKLVQYKTTWLHKYQPSADMSLVSEEDDDEDEEEGKAAVQADEKNKNNKPGLHDVMVSRRTDRERIPVRYCTLGTRDATRDPHTLVELSAFSAINRFQPFNVAVSSNVLLLMDFHCHLTTSEVVGYLGGRWDTNTQLLTVLRAFPCRTRLADRDSASAVEEEICQNLFMRGLSLVGWYHSHPRGPALPSLQDIDSQMDHQLRLQGSNNGFQPCLGIICGPYYHGNQGVASTITPFWVVPPPEQRPNDYGIPVAVEVTYVQDNFLTSDVLNEMMLLVDYYRAAPDLVQFGQYWCPDTTMMDKIKVGWFAVDQKIQSHRSRSFRYFTRPPAADLTMWQRNKDLNVVEREESRLAIQHAFVPVLVDLIGQGDDVALAEAQHSPSFSGSKSYSALQLGCSGAEEAQEGEGRLLGRLETGKARVTCSVFYPTLYQFTGED</sequence>